<name>A0A0J7KIV0_LASNI</name>
<organism evidence="1 2">
    <name type="scientific">Lasius niger</name>
    <name type="common">Black garden ant</name>
    <dbReference type="NCBI Taxonomy" id="67767"/>
    <lineage>
        <taxon>Eukaryota</taxon>
        <taxon>Metazoa</taxon>
        <taxon>Ecdysozoa</taxon>
        <taxon>Arthropoda</taxon>
        <taxon>Hexapoda</taxon>
        <taxon>Insecta</taxon>
        <taxon>Pterygota</taxon>
        <taxon>Neoptera</taxon>
        <taxon>Endopterygota</taxon>
        <taxon>Hymenoptera</taxon>
        <taxon>Apocrita</taxon>
        <taxon>Aculeata</taxon>
        <taxon>Formicoidea</taxon>
        <taxon>Formicidae</taxon>
        <taxon>Formicinae</taxon>
        <taxon>Lasius</taxon>
        <taxon>Lasius</taxon>
    </lineage>
</organism>
<keyword evidence="1" id="KW-0418">Kinase</keyword>
<sequence length="132" mass="15564">MYDEKNVVMASLDRRTTLKFCELPDEQQIIKIEFSNIDLSLDVPLKEVRTFTLRTDMQKYIILVQKLLKYVRHFIDINGMWSTCEQRLSLQTFFFMLFYTAYTEKLNMRSFHVNVTTELPIRGGLGSSTSFA</sequence>
<reference evidence="1 2" key="1">
    <citation type="submission" date="2015-04" db="EMBL/GenBank/DDBJ databases">
        <title>Lasius niger genome sequencing.</title>
        <authorList>
            <person name="Konorov E.A."/>
            <person name="Nikitin M.A."/>
            <person name="Kirill M.V."/>
            <person name="Chang P."/>
        </authorList>
    </citation>
    <scope>NUCLEOTIDE SEQUENCE [LARGE SCALE GENOMIC DNA]</scope>
    <source>
        <tissue evidence="1">Whole</tissue>
    </source>
</reference>
<dbReference type="SUPFAM" id="SSF54211">
    <property type="entry name" value="Ribosomal protein S5 domain 2-like"/>
    <property type="match status" value="1"/>
</dbReference>
<dbReference type="GO" id="GO:0016301">
    <property type="term" value="F:kinase activity"/>
    <property type="evidence" value="ECO:0007669"/>
    <property type="project" value="UniProtKB-KW"/>
</dbReference>
<evidence type="ECO:0000313" key="2">
    <source>
        <dbReference type="Proteomes" id="UP000036403"/>
    </source>
</evidence>
<accession>A0A0J7KIV0</accession>
<dbReference type="Proteomes" id="UP000036403">
    <property type="component" value="Unassembled WGS sequence"/>
</dbReference>
<comment type="caution">
    <text evidence="1">The sequence shown here is derived from an EMBL/GenBank/DDBJ whole genome shotgun (WGS) entry which is preliminary data.</text>
</comment>
<dbReference type="OrthoDB" id="7552381at2759"/>
<dbReference type="AlphaFoldDB" id="A0A0J7KIV0"/>
<dbReference type="Gene3D" id="3.30.230.10">
    <property type="match status" value="1"/>
</dbReference>
<evidence type="ECO:0000313" key="1">
    <source>
        <dbReference type="EMBL" id="KMQ90363.1"/>
    </source>
</evidence>
<dbReference type="InterPro" id="IPR014721">
    <property type="entry name" value="Ribsml_uS5_D2-typ_fold_subgr"/>
</dbReference>
<dbReference type="EMBL" id="LBMM01006744">
    <property type="protein sequence ID" value="KMQ90363.1"/>
    <property type="molecule type" value="Genomic_DNA"/>
</dbReference>
<protein>
    <submittedName>
        <fullName evidence="1">Mevalonate kinase</fullName>
    </submittedName>
</protein>
<dbReference type="STRING" id="67767.A0A0J7KIV0"/>
<gene>
    <name evidence="1" type="ORF">RF55_9892</name>
</gene>
<dbReference type="InterPro" id="IPR020568">
    <property type="entry name" value="Ribosomal_Su5_D2-typ_SF"/>
</dbReference>
<dbReference type="PaxDb" id="67767-A0A0J7KIV0"/>
<feature type="non-terminal residue" evidence="1">
    <location>
        <position position="132"/>
    </location>
</feature>
<keyword evidence="2" id="KW-1185">Reference proteome</keyword>
<proteinExistence type="predicted"/>
<keyword evidence="1" id="KW-0808">Transferase</keyword>